<reference evidence="4" key="1">
    <citation type="submission" date="2025-08" db="UniProtKB">
        <authorList>
            <consortium name="RefSeq"/>
        </authorList>
    </citation>
    <scope>IDENTIFICATION</scope>
    <source>
        <tissue evidence="4">Leaves</tissue>
    </source>
</reference>
<comment type="similarity">
    <text evidence="1 2">Belongs to the AB hydrolase superfamily. Lipase family.</text>
</comment>
<keyword evidence="2" id="KW-0442">Lipid degradation</keyword>
<dbReference type="RefSeq" id="XP_018830277.1">
    <property type="nucleotide sequence ID" value="XM_018974732.2"/>
</dbReference>
<gene>
    <name evidence="4" type="primary">LOC108998231</name>
</gene>
<name>A0A2I4FF52_JUGRE</name>
<dbReference type="GO" id="GO:0016042">
    <property type="term" value="P:lipid catabolic process"/>
    <property type="evidence" value="ECO:0007669"/>
    <property type="project" value="UniProtKB-KW"/>
</dbReference>
<dbReference type="SUPFAM" id="SSF53474">
    <property type="entry name" value="alpha/beta-Hydrolases"/>
    <property type="match status" value="1"/>
</dbReference>
<organism evidence="3 4">
    <name type="scientific">Juglans regia</name>
    <name type="common">English walnut</name>
    <dbReference type="NCBI Taxonomy" id="51240"/>
    <lineage>
        <taxon>Eukaryota</taxon>
        <taxon>Viridiplantae</taxon>
        <taxon>Streptophyta</taxon>
        <taxon>Embryophyta</taxon>
        <taxon>Tracheophyta</taxon>
        <taxon>Spermatophyta</taxon>
        <taxon>Magnoliopsida</taxon>
        <taxon>eudicotyledons</taxon>
        <taxon>Gunneridae</taxon>
        <taxon>Pentapetalae</taxon>
        <taxon>rosids</taxon>
        <taxon>fabids</taxon>
        <taxon>Fagales</taxon>
        <taxon>Juglandaceae</taxon>
        <taxon>Juglans</taxon>
    </lineage>
</organism>
<proteinExistence type="inferred from homology"/>
<evidence type="ECO:0000313" key="3">
    <source>
        <dbReference type="Proteomes" id="UP000235220"/>
    </source>
</evidence>
<dbReference type="PIRSF" id="PIRSF000862">
    <property type="entry name" value="Steryl_ester_lip"/>
    <property type="match status" value="1"/>
</dbReference>
<dbReference type="FunCoup" id="A0A2I4FF52">
    <property type="interactions" value="478"/>
</dbReference>
<keyword evidence="2" id="KW-0378">Hydrolase</keyword>
<evidence type="ECO:0000256" key="2">
    <source>
        <dbReference type="PIRNR" id="PIRNR000862"/>
    </source>
</evidence>
<dbReference type="FunFam" id="3.40.50.1820:FF:000126">
    <property type="entry name" value="Lipase"/>
    <property type="match status" value="1"/>
</dbReference>
<dbReference type="InterPro" id="IPR029058">
    <property type="entry name" value="AB_hydrolase_fold"/>
</dbReference>
<evidence type="ECO:0000313" key="4">
    <source>
        <dbReference type="RefSeq" id="XP_018830277.1"/>
    </source>
</evidence>
<dbReference type="KEGG" id="jre:108998231"/>
<dbReference type="PANTHER" id="PTHR11005">
    <property type="entry name" value="LYSOSOMAL ACID LIPASE-RELATED"/>
    <property type="match status" value="1"/>
</dbReference>
<dbReference type="GeneID" id="108998231"/>
<dbReference type="STRING" id="51240.A0A2I4FF52"/>
<keyword evidence="3" id="KW-1185">Reference proteome</keyword>
<dbReference type="InterPro" id="IPR025483">
    <property type="entry name" value="Lipase_euk"/>
</dbReference>
<sequence length="422" mass="46541">MAVVRGFLGFTAACRDFCVLVVLVLVVQPHRANGLGRALTAPSKDVAKPPVAGICAASVIVHGYKCQEFNVTTKDGYILSLQRIPEGRVVQNGGNKRQPVLLQHGVLMDGMSWLLNSPEHNLPMILADNGFDVWISNTRGTRFSRQHTSQLDSSTTDFWNWSWDELASFDMPAVIDFVCGQTGQKINYVGHSQGTLIALVALSEGKLVNKMKSVALLSPVAYLNNMNSALGRVAAKAFVGEIGTMYRGYAEFNPKKVETGNFLKSLCAYPGVDCYDMLSGFTGKNCCLNSSSFDLFLANEAQSTSNKNMVHFSQTFRDGTLAKYAYVRPSYNVMHYGQVTSPIYNLSNIPHDLPLFLSYGGQDALSDVQDVKLLLGNLKVHDVDKLSVQFIKEYAHLDFIMGLNAKDKVYNQVVAFFKRQNS</sequence>
<dbReference type="OrthoDB" id="9974421at2759"/>
<protein>
    <recommendedName>
        <fullName evidence="2">Lipase</fullName>
    </recommendedName>
</protein>
<dbReference type="AlphaFoldDB" id="A0A2I4FF52"/>
<dbReference type="Gene3D" id="3.40.50.1820">
    <property type="entry name" value="alpha/beta hydrolase"/>
    <property type="match status" value="1"/>
</dbReference>
<accession>A0A2I4FF52</accession>
<evidence type="ECO:0000256" key="1">
    <source>
        <dbReference type="ARBA" id="ARBA00010701"/>
    </source>
</evidence>
<dbReference type="Proteomes" id="UP000235220">
    <property type="component" value="Chromosome 10"/>
</dbReference>
<dbReference type="Gramene" id="Jr10_04520_p1">
    <property type="protein sequence ID" value="cds.Jr10_04520_p1"/>
    <property type="gene ID" value="Jr10_04520"/>
</dbReference>
<dbReference type="GO" id="GO:0016298">
    <property type="term" value="F:lipase activity"/>
    <property type="evidence" value="ECO:0000318"/>
    <property type="project" value="GO_Central"/>
</dbReference>
<keyword evidence="2" id="KW-0443">Lipid metabolism</keyword>
<dbReference type="GO" id="GO:0006629">
    <property type="term" value="P:lipid metabolic process"/>
    <property type="evidence" value="ECO:0000318"/>
    <property type="project" value="GO_Central"/>
</dbReference>
<dbReference type="InterPro" id="IPR006693">
    <property type="entry name" value="AB_hydrolase_lipase"/>
</dbReference>
<dbReference type="Pfam" id="PF04083">
    <property type="entry name" value="Abhydro_lipase"/>
    <property type="match status" value="1"/>
</dbReference>